<dbReference type="InterPro" id="IPR004291">
    <property type="entry name" value="Transposase_IS66_central"/>
</dbReference>
<organism evidence="3 4">
    <name type="scientific">Agaribacter flavus</name>
    <dbReference type="NCBI Taxonomy" id="1902781"/>
    <lineage>
        <taxon>Bacteria</taxon>
        <taxon>Pseudomonadati</taxon>
        <taxon>Pseudomonadota</taxon>
        <taxon>Gammaproteobacteria</taxon>
        <taxon>Alteromonadales</taxon>
        <taxon>Alteromonadaceae</taxon>
        <taxon>Agaribacter</taxon>
    </lineage>
</organism>
<dbReference type="InterPro" id="IPR052344">
    <property type="entry name" value="Transposase-related"/>
</dbReference>
<comment type="caution">
    <text evidence="3">The sequence shown here is derived from an EMBL/GenBank/DDBJ whole genome shotgun (WGS) entry which is preliminary data.</text>
</comment>
<accession>A0ABV7FTA0</accession>
<dbReference type="InterPro" id="IPR039552">
    <property type="entry name" value="IS66_C"/>
</dbReference>
<feature type="domain" description="Transposase IS66 C-terminal" evidence="2">
    <location>
        <begin position="194"/>
        <end position="230"/>
    </location>
</feature>
<dbReference type="RefSeq" id="WP_376920646.1">
    <property type="nucleotide sequence ID" value="NZ_JBHRSW010000023.1"/>
</dbReference>
<feature type="non-terminal residue" evidence="3">
    <location>
        <position position="1"/>
    </location>
</feature>
<evidence type="ECO:0000259" key="1">
    <source>
        <dbReference type="Pfam" id="PF03050"/>
    </source>
</evidence>
<evidence type="ECO:0000259" key="2">
    <source>
        <dbReference type="Pfam" id="PF13817"/>
    </source>
</evidence>
<gene>
    <name evidence="3" type="ORF">ACFOHL_12865</name>
</gene>
<dbReference type="NCBIfam" id="NF033517">
    <property type="entry name" value="transpos_IS66"/>
    <property type="match status" value="1"/>
</dbReference>
<reference evidence="4" key="1">
    <citation type="journal article" date="2019" name="Int. J. Syst. Evol. Microbiol.">
        <title>The Global Catalogue of Microorganisms (GCM) 10K type strain sequencing project: providing services to taxonomists for standard genome sequencing and annotation.</title>
        <authorList>
            <consortium name="The Broad Institute Genomics Platform"/>
            <consortium name="The Broad Institute Genome Sequencing Center for Infectious Disease"/>
            <person name="Wu L."/>
            <person name="Ma J."/>
        </authorList>
    </citation>
    <scope>NUCLEOTIDE SEQUENCE [LARGE SCALE GENOMIC DNA]</scope>
    <source>
        <strain evidence="4">KCTC 52473</strain>
    </source>
</reference>
<dbReference type="PANTHER" id="PTHR33678">
    <property type="entry name" value="BLL1576 PROTEIN"/>
    <property type="match status" value="1"/>
</dbReference>
<dbReference type="Proteomes" id="UP001595478">
    <property type="component" value="Unassembled WGS sequence"/>
</dbReference>
<evidence type="ECO:0000313" key="4">
    <source>
        <dbReference type="Proteomes" id="UP001595478"/>
    </source>
</evidence>
<protein>
    <submittedName>
        <fullName evidence="3">IS66 family transposase</fullName>
    </submittedName>
</protein>
<dbReference type="PANTHER" id="PTHR33678:SF1">
    <property type="entry name" value="BLL1576 PROTEIN"/>
    <property type="match status" value="1"/>
</dbReference>
<dbReference type="EMBL" id="JBHRSW010000023">
    <property type="protein sequence ID" value="MFC3122513.1"/>
    <property type="molecule type" value="Genomic_DNA"/>
</dbReference>
<evidence type="ECO:0000313" key="3">
    <source>
        <dbReference type="EMBL" id="MFC3122513.1"/>
    </source>
</evidence>
<keyword evidence="4" id="KW-1185">Reference proteome</keyword>
<proteinExistence type="predicted"/>
<dbReference type="Pfam" id="PF13817">
    <property type="entry name" value="DDE_Tnp_IS66_C"/>
    <property type="match status" value="1"/>
</dbReference>
<feature type="domain" description="Transposase IS66 central" evidence="1">
    <location>
        <begin position="1"/>
        <end position="187"/>
    </location>
</feature>
<sequence>PNIVLYDYQPSRAGKYAADFLRNDNQQDYTGYLQVDGYAGYHPLPATLVVCMAHIRRKFKEVDKAQSKTNKLTGKATWALNHIQKLYRIEEAIKGLSVEARYKIRQEKAVPLLIQFKTWLDKSAPHVMPESLLGKALNYALNQWEKAIRYCDDGRLDIDNNRSERAIKPFVMGRKAFLFSKTANGANASATLYSIVQTAKANGLVPYDYLVHVMEKIMHSEHDPEKLAPWSVILD</sequence>
<dbReference type="Pfam" id="PF03050">
    <property type="entry name" value="DDE_Tnp_IS66"/>
    <property type="match status" value="1"/>
</dbReference>
<name>A0ABV7FTA0_9ALTE</name>